<dbReference type="GO" id="GO:0070847">
    <property type="term" value="C:core mediator complex"/>
    <property type="evidence" value="ECO:0007669"/>
    <property type="project" value="TreeGrafter"/>
</dbReference>
<keyword evidence="4 8" id="KW-0805">Transcription regulation</keyword>
<evidence type="ECO:0000256" key="9">
    <source>
        <dbReference type="SAM" id="Coils"/>
    </source>
</evidence>
<evidence type="ECO:0000256" key="7">
    <source>
        <dbReference type="ARBA" id="ARBA00031257"/>
    </source>
</evidence>
<proteinExistence type="inferred from homology"/>
<dbReference type="VEuPathDB" id="FungiDB:Z518_06975"/>
<evidence type="ECO:0000256" key="8">
    <source>
        <dbReference type="RuleBase" id="RU364141"/>
    </source>
</evidence>
<evidence type="ECO:0000256" key="1">
    <source>
        <dbReference type="ARBA" id="ARBA00004123"/>
    </source>
</evidence>
<dbReference type="OrthoDB" id="1929813at2759"/>
<sequence length="332" mass="36093">MEPLVLAPLNSLESNLNSLITSLTQTNTFTNAPQIAKDLLTSDDNLTSSLRLLQRHQQNYARILNLRAEVADLQEQLKETIRRCVALRQELGQIHPSILDTSDSDEDNDRNTKVAEVDYHTLLAFAARIGKHNADAAREAEAESVRRRIEASQAKNNASTTANRVPGSTGQGAEAQDNATAETEAELDRINSTIALNRAQMGMAFPEANMLRVGQLGQLQLFRERQVQSGGGDEIVQAAVEREVERMVRETEDIADAKMEEIEEAGSSSGSGSGGARLSPEATRWSTAGTTGAKQPSSGGRLSQKRPSASTEQKPKKKVDLDLPSSDDEDED</sequence>
<keyword evidence="12" id="KW-1185">Reference proteome</keyword>
<evidence type="ECO:0000256" key="2">
    <source>
        <dbReference type="ARBA" id="ARBA00009626"/>
    </source>
</evidence>
<gene>
    <name evidence="8" type="primary">MED4</name>
    <name evidence="11" type="ORF">Z518_06975</name>
</gene>
<organism evidence="11 12">
    <name type="scientific">Rhinocladiella mackenziei CBS 650.93</name>
    <dbReference type="NCBI Taxonomy" id="1442369"/>
    <lineage>
        <taxon>Eukaryota</taxon>
        <taxon>Fungi</taxon>
        <taxon>Dikarya</taxon>
        <taxon>Ascomycota</taxon>
        <taxon>Pezizomycotina</taxon>
        <taxon>Eurotiomycetes</taxon>
        <taxon>Chaetothyriomycetidae</taxon>
        <taxon>Chaetothyriales</taxon>
        <taxon>Herpotrichiellaceae</taxon>
        <taxon>Rhinocladiella</taxon>
    </lineage>
</organism>
<protein>
    <recommendedName>
        <fullName evidence="3 8">Mediator of RNA polymerase II transcription subunit 4</fullName>
    </recommendedName>
    <alternativeName>
        <fullName evidence="7 8">Mediator complex subunit 4</fullName>
    </alternativeName>
</protein>
<dbReference type="GO" id="GO:0016592">
    <property type="term" value="C:mediator complex"/>
    <property type="evidence" value="ECO:0007669"/>
    <property type="project" value="InterPro"/>
</dbReference>
<keyword evidence="6 8" id="KW-0539">Nucleus</keyword>
<dbReference type="PANTHER" id="PTHR13208:SF2">
    <property type="entry name" value="MEDIATOR OF RNA POLYMERASE II TRANSCRIPTION SUBUNIT 4"/>
    <property type="match status" value="1"/>
</dbReference>
<feature type="compositionally biased region" description="Basic and acidic residues" evidence="10">
    <location>
        <begin position="139"/>
        <end position="150"/>
    </location>
</feature>
<feature type="region of interest" description="Disordered" evidence="10">
    <location>
        <begin position="139"/>
        <end position="184"/>
    </location>
</feature>
<dbReference type="RefSeq" id="XP_013270559.1">
    <property type="nucleotide sequence ID" value="XM_013415105.1"/>
</dbReference>
<feature type="compositionally biased region" description="Polar residues" evidence="10">
    <location>
        <begin position="284"/>
        <end position="312"/>
    </location>
</feature>
<comment type="function">
    <text evidence="8">Component of the Mediator complex, a coactivator involved in the regulated transcription of nearly all RNA polymerase II-dependent genes. Mediator functions as a bridge to convey information from gene-specific regulatory proteins to the basal RNA polymerase II transcription machinery. Mediator is recruited to promoters by direct interactions with regulatory proteins and serves as a scaffold for the assembly of a functional preinitiation complex with RNA polymerase II and the general transcription factors.</text>
</comment>
<evidence type="ECO:0000256" key="4">
    <source>
        <dbReference type="ARBA" id="ARBA00023015"/>
    </source>
</evidence>
<feature type="coiled-coil region" evidence="9">
    <location>
        <begin position="56"/>
        <end position="90"/>
    </location>
</feature>
<dbReference type="AlphaFoldDB" id="A0A0D2GZ33"/>
<comment type="similarity">
    <text evidence="2 8">Belongs to the Mediator complex subunit 4 family.</text>
</comment>
<keyword evidence="8" id="KW-0010">Activator</keyword>
<evidence type="ECO:0000256" key="5">
    <source>
        <dbReference type="ARBA" id="ARBA00023163"/>
    </source>
</evidence>
<comment type="subcellular location">
    <subcellularLocation>
        <location evidence="1 8">Nucleus</location>
    </subcellularLocation>
</comment>
<evidence type="ECO:0000256" key="6">
    <source>
        <dbReference type="ARBA" id="ARBA00023242"/>
    </source>
</evidence>
<feature type="region of interest" description="Disordered" evidence="10">
    <location>
        <begin position="262"/>
        <end position="332"/>
    </location>
</feature>
<keyword evidence="5 8" id="KW-0804">Transcription</keyword>
<evidence type="ECO:0000256" key="3">
    <source>
        <dbReference type="ARBA" id="ARBA00020629"/>
    </source>
</evidence>
<dbReference type="GeneID" id="25295046"/>
<dbReference type="PANTHER" id="PTHR13208">
    <property type="entry name" value="MEDIATOR OF RNA POLYMERASE II TRANSCRIPTION SUBUNIT 4"/>
    <property type="match status" value="1"/>
</dbReference>
<dbReference type="Pfam" id="PF10018">
    <property type="entry name" value="Med4"/>
    <property type="match status" value="1"/>
</dbReference>
<name>A0A0D2GZ33_9EURO</name>
<dbReference type="EMBL" id="KN847479">
    <property type="protein sequence ID" value="KIX03423.1"/>
    <property type="molecule type" value="Genomic_DNA"/>
</dbReference>
<reference evidence="11 12" key="1">
    <citation type="submission" date="2015-01" db="EMBL/GenBank/DDBJ databases">
        <title>The Genome Sequence of Rhinocladiella mackenzie CBS 650.93.</title>
        <authorList>
            <consortium name="The Broad Institute Genomics Platform"/>
            <person name="Cuomo C."/>
            <person name="de Hoog S."/>
            <person name="Gorbushina A."/>
            <person name="Stielow B."/>
            <person name="Teixiera M."/>
            <person name="Abouelleil A."/>
            <person name="Chapman S.B."/>
            <person name="Priest M."/>
            <person name="Young S.K."/>
            <person name="Wortman J."/>
            <person name="Nusbaum C."/>
            <person name="Birren B."/>
        </authorList>
    </citation>
    <scope>NUCLEOTIDE SEQUENCE [LARGE SCALE GENOMIC DNA]</scope>
    <source>
        <strain evidence="11 12">CBS 650.93</strain>
    </source>
</reference>
<evidence type="ECO:0000256" key="10">
    <source>
        <dbReference type="SAM" id="MobiDB-lite"/>
    </source>
</evidence>
<evidence type="ECO:0000313" key="12">
    <source>
        <dbReference type="Proteomes" id="UP000053617"/>
    </source>
</evidence>
<dbReference type="InterPro" id="IPR019258">
    <property type="entry name" value="Mediator_Med4"/>
</dbReference>
<dbReference type="GO" id="GO:0003712">
    <property type="term" value="F:transcription coregulator activity"/>
    <property type="evidence" value="ECO:0007669"/>
    <property type="project" value="InterPro"/>
</dbReference>
<dbReference type="Proteomes" id="UP000053617">
    <property type="component" value="Unassembled WGS sequence"/>
</dbReference>
<accession>A0A0D2GZ33</accession>
<dbReference type="STRING" id="1442369.A0A0D2GZ33"/>
<keyword evidence="9" id="KW-0175">Coiled coil</keyword>
<dbReference type="HOGENOM" id="CLU_052082_0_0_1"/>
<dbReference type="GO" id="GO:0006357">
    <property type="term" value="P:regulation of transcription by RNA polymerase II"/>
    <property type="evidence" value="ECO:0007669"/>
    <property type="project" value="InterPro"/>
</dbReference>
<feature type="compositionally biased region" description="Polar residues" evidence="10">
    <location>
        <begin position="153"/>
        <end position="168"/>
    </location>
</feature>
<evidence type="ECO:0000313" key="11">
    <source>
        <dbReference type="EMBL" id="KIX03423.1"/>
    </source>
</evidence>
<comment type="subunit">
    <text evidence="8">Component of the Mediator complex.</text>
</comment>